<dbReference type="OMA" id="RISPMSE"/>
<dbReference type="Gramene" id="Pp3c18_5680V3.1">
    <property type="protein sequence ID" value="Pp3c18_5680V3.1"/>
    <property type="gene ID" value="Pp3c18_5680"/>
</dbReference>
<protein>
    <recommendedName>
        <fullName evidence="4">Viral late gene transcription factor 3 zinc ribbon domain-containing protein</fullName>
    </recommendedName>
</protein>
<dbReference type="RefSeq" id="XP_024402335.1">
    <property type="nucleotide sequence ID" value="XM_024546567.2"/>
</dbReference>
<dbReference type="EnsemblPlants" id="Pp3c18_5680V3.3">
    <property type="protein sequence ID" value="Pp3c18_5680V3.3"/>
    <property type="gene ID" value="Pp3c18_5680"/>
</dbReference>
<dbReference type="Proteomes" id="UP000006727">
    <property type="component" value="Chromosome 18"/>
</dbReference>
<dbReference type="EnsemblPlants" id="Pp3c18_5680V3.1">
    <property type="protein sequence ID" value="Pp3c18_5680V3.1"/>
    <property type="gene ID" value="Pp3c18_5680"/>
</dbReference>
<sequence>MDMALVGVGAGSCLHSQRPQLLLRRSAHQRQLGRARRIRVAVRARALSDIAEASQVVQSTPDLTWQIWAGAIAGVTPFVVAGIEFSKRIAAQQRCSTCNGSGLVKKGGSYFRCGNCGGFLPWYSWRRFFKG</sequence>
<dbReference type="InterPro" id="IPR036410">
    <property type="entry name" value="HSP_DnaJ_Cys-rich_dom_sf"/>
</dbReference>
<dbReference type="SUPFAM" id="SSF57938">
    <property type="entry name" value="DnaJ/Hsp40 cysteine-rich domain"/>
    <property type="match status" value="1"/>
</dbReference>
<proteinExistence type="predicted"/>
<accession>A0A2K1J023</accession>
<organism evidence="1">
    <name type="scientific">Physcomitrium patens</name>
    <name type="common">Spreading-leaved earth moss</name>
    <name type="synonym">Physcomitrella patens</name>
    <dbReference type="NCBI Taxonomy" id="3218"/>
    <lineage>
        <taxon>Eukaryota</taxon>
        <taxon>Viridiplantae</taxon>
        <taxon>Streptophyta</taxon>
        <taxon>Embryophyta</taxon>
        <taxon>Bryophyta</taxon>
        <taxon>Bryophytina</taxon>
        <taxon>Bryopsida</taxon>
        <taxon>Funariidae</taxon>
        <taxon>Funariales</taxon>
        <taxon>Funariaceae</taxon>
        <taxon>Physcomitrium</taxon>
    </lineage>
</organism>
<dbReference type="Gramene" id="Pp3c18_5680V3.3">
    <property type="protein sequence ID" value="Pp3c18_5680V3.3"/>
    <property type="gene ID" value="Pp3c18_5680"/>
</dbReference>
<evidence type="ECO:0000313" key="3">
    <source>
        <dbReference type="Proteomes" id="UP000006727"/>
    </source>
</evidence>
<evidence type="ECO:0000313" key="1">
    <source>
        <dbReference type="EMBL" id="PNR34875.1"/>
    </source>
</evidence>
<evidence type="ECO:0000313" key="2">
    <source>
        <dbReference type="EnsemblPlants" id="Pp3c18_5680V3.1"/>
    </source>
</evidence>
<evidence type="ECO:0008006" key="4">
    <source>
        <dbReference type="Google" id="ProtNLM"/>
    </source>
</evidence>
<reference evidence="2" key="3">
    <citation type="submission" date="2020-12" db="UniProtKB">
        <authorList>
            <consortium name="EnsemblPlants"/>
        </authorList>
    </citation>
    <scope>IDENTIFICATION</scope>
</reference>
<dbReference type="GeneID" id="112295260"/>
<dbReference type="EMBL" id="ABEU02000018">
    <property type="protein sequence ID" value="PNR34875.1"/>
    <property type="molecule type" value="Genomic_DNA"/>
</dbReference>
<dbReference type="OrthoDB" id="2018625at2759"/>
<dbReference type="AlphaFoldDB" id="A0A2K1J023"/>
<dbReference type="PANTHER" id="PTHR36809">
    <property type="entry name" value="TRANSMEMBRANE PROTEIN"/>
    <property type="match status" value="1"/>
</dbReference>
<name>A0A2K1J023_PHYPA</name>
<dbReference type="PANTHER" id="PTHR36809:SF1">
    <property type="entry name" value="TRANSMEMBRANE PROTEIN"/>
    <property type="match status" value="1"/>
</dbReference>
<dbReference type="PaxDb" id="3218-PP1S185_3V6.1"/>
<gene>
    <name evidence="2" type="primary">LOC112295260</name>
    <name evidence="1" type="ORF">PHYPA_022773</name>
</gene>
<reference evidence="1 3" key="2">
    <citation type="journal article" date="2018" name="Plant J.">
        <title>The Physcomitrella patens chromosome-scale assembly reveals moss genome structure and evolution.</title>
        <authorList>
            <person name="Lang D."/>
            <person name="Ullrich K.K."/>
            <person name="Murat F."/>
            <person name="Fuchs J."/>
            <person name="Jenkins J."/>
            <person name="Haas F.B."/>
            <person name="Piednoel M."/>
            <person name="Gundlach H."/>
            <person name="Van Bel M."/>
            <person name="Meyberg R."/>
            <person name="Vives C."/>
            <person name="Morata J."/>
            <person name="Symeonidi A."/>
            <person name="Hiss M."/>
            <person name="Muchero W."/>
            <person name="Kamisugi Y."/>
            <person name="Saleh O."/>
            <person name="Blanc G."/>
            <person name="Decker E.L."/>
            <person name="van Gessel N."/>
            <person name="Grimwood J."/>
            <person name="Hayes R.D."/>
            <person name="Graham S.W."/>
            <person name="Gunter L.E."/>
            <person name="McDaniel S.F."/>
            <person name="Hoernstein S.N.W."/>
            <person name="Larsson A."/>
            <person name="Li F.W."/>
            <person name="Perroud P.F."/>
            <person name="Phillips J."/>
            <person name="Ranjan P."/>
            <person name="Rokshar D.S."/>
            <person name="Rothfels C.J."/>
            <person name="Schneider L."/>
            <person name="Shu S."/>
            <person name="Stevenson D.W."/>
            <person name="Thummler F."/>
            <person name="Tillich M."/>
            <person name="Villarreal Aguilar J.C."/>
            <person name="Widiez T."/>
            <person name="Wong G.K."/>
            <person name="Wymore A."/>
            <person name="Zhang Y."/>
            <person name="Zimmer A.D."/>
            <person name="Quatrano R.S."/>
            <person name="Mayer K.F.X."/>
            <person name="Goodstein D."/>
            <person name="Casacuberta J.M."/>
            <person name="Vandepoele K."/>
            <person name="Reski R."/>
            <person name="Cuming A.C."/>
            <person name="Tuskan G.A."/>
            <person name="Maumus F."/>
            <person name="Salse J."/>
            <person name="Schmutz J."/>
            <person name="Rensing S.A."/>
        </authorList>
    </citation>
    <scope>NUCLEOTIDE SEQUENCE [LARGE SCALE GENOMIC DNA]</scope>
    <source>
        <strain evidence="2 3">cv. Gransden 2004</strain>
    </source>
</reference>
<keyword evidence="3" id="KW-1185">Reference proteome</keyword>
<reference evidence="1 3" key="1">
    <citation type="journal article" date="2008" name="Science">
        <title>The Physcomitrella genome reveals evolutionary insights into the conquest of land by plants.</title>
        <authorList>
            <person name="Rensing S."/>
            <person name="Lang D."/>
            <person name="Zimmer A."/>
            <person name="Terry A."/>
            <person name="Salamov A."/>
            <person name="Shapiro H."/>
            <person name="Nishiyama T."/>
            <person name="Perroud P.-F."/>
            <person name="Lindquist E."/>
            <person name="Kamisugi Y."/>
            <person name="Tanahashi T."/>
            <person name="Sakakibara K."/>
            <person name="Fujita T."/>
            <person name="Oishi K."/>
            <person name="Shin-I T."/>
            <person name="Kuroki Y."/>
            <person name="Toyoda A."/>
            <person name="Suzuki Y."/>
            <person name="Hashimoto A."/>
            <person name="Yamaguchi K."/>
            <person name="Sugano A."/>
            <person name="Kohara Y."/>
            <person name="Fujiyama A."/>
            <person name="Anterola A."/>
            <person name="Aoki S."/>
            <person name="Ashton N."/>
            <person name="Barbazuk W.B."/>
            <person name="Barker E."/>
            <person name="Bennetzen J."/>
            <person name="Bezanilla M."/>
            <person name="Blankenship R."/>
            <person name="Cho S.H."/>
            <person name="Dutcher S."/>
            <person name="Estelle M."/>
            <person name="Fawcett J.A."/>
            <person name="Gundlach H."/>
            <person name="Hanada K."/>
            <person name="Heyl A."/>
            <person name="Hicks K.A."/>
            <person name="Hugh J."/>
            <person name="Lohr M."/>
            <person name="Mayer K."/>
            <person name="Melkozernov A."/>
            <person name="Murata T."/>
            <person name="Nelson D."/>
            <person name="Pils B."/>
            <person name="Prigge M."/>
            <person name="Reiss B."/>
            <person name="Renner T."/>
            <person name="Rombauts S."/>
            <person name="Rushton P."/>
            <person name="Sanderfoot A."/>
            <person name="Schween G."/>
            <person name="Shiu S.-H."/>
            <person name="Stueber K."/>
            <person name="Theodoulou F.L."/>
            <person name="Tu H."/>
            <person name="Van de Peer Y."/>
            <person name="Verrier P.J."/>
            <person name="Waters E."/>
            <person name="Wood A."/>
            <person name="Yang L."/>
            <person name="Cove D."/>
            <person name="Cuming A."/>
            <person name="Hasebe M."/>
            <person name="Lucas S."/>
            <person name="Mishler D.B."/>
            <person name="Reski R."/>
            <person name="Grigoriev I."/>
            <person name="Quatrano R.S."/>
            <person name="Boore J.L."/>
        </authorList>
    </citation>
    <scope>NUCLEOTIDE SEQUENCE [LARGE SCALE GENOMIC DNA]</scope>
    <source>
        <strain evidence="2 3">cv. Gransden 2004</strain>
    </source>
</reference>